<protein>
    <submittedName>
        <fullName evidence="1">Peptidase M15</fullName>
    </submittedName>
</protein>
<name>A0A1N7EPQ1_9GAMM</name>
<dbReference type="SUPFAM" id="SSF55166">
    <property type="entry name" value="Hedgehog/DD-peptidase"/>
    <property type="match status" value="1"/>
</dbReference>
<evidence type="ECO:0000313" key="2">
    <source>
        <dbReference type="Proteomes" id="UP000187495"/>
    </source>
</evidence>
<accession>A0A1N7EPQ1</accession>
<proteinExistence type="predicted"/>
<dbReference type="EMBL" id="FTNU01000006">
    <property type="protein sequence ID" value="SIR90034.1"/>
    <property type="molecule type" value="Genomic_DNA"/>
</dbReference>
<sequence>MKHGINKMAKIRHGRGFGYDDGAKNMSMARQCGWLLMGLIVMPIIAGCMAKKPATAPSTHHAANAVGKNASIDRKVFDDTQTMQADKVGSDEHFRQWLAAQAGRQQAMLEYQQFLNNNLNATMPAMAQISTTARSWQTCSDEPYAIPPRQLWDYLLPTLTVYNKLIQQGILPKDSRIRSVYRHGTLNSCAGGAVGSKHLLNAAIDIEVPSSMSTQAMVRLQDGLCQYWRDYGEQWQLGLGLYATGAIHLDTQGYRKWGMQFAQAGSVCHDLSNQSAYN</sequence>
<dbReference type="STRING" id="34061.B0189_02150"/>
<dbReference type="InterPro" id="IPR009045">
    <property type="entry name" value="Zn_M74/Hedgehog-like"/>
</dbReference>
<keyword evidence="2" id="KW-1185">Reference proteome</keyword>
<organism evidence="1 2">
    <name type="scientific">Moraxella cuniculi DSM 21768</name>
    <dbReference type="NCBI Taxonomy" id="1122245"/>
    <lineage>
        <taxon>Bacteria</taxon>
        <taxon>Pseudomonadati</taxon>
        <taxon>Pseudomonadota</taxon>
        <taxon>Gammaproteobacteria</taxon>
        <taxon>Moraxellales</taxon>
        <taxon>Moraxellaceae</taxon>
        <taxon>Moraxella</taxon>
    </lineage>
</organism>
<reference evidence="2" key="1">
    <citation type="submission" date="2017-01" db="EMBL/GenBank/DDBJ databases">
        <authorList>
            <person name="Varghese N."/>
            <person name="Submissions S."/>
        </authorList>
    </citation>
    <scope>NUCLEOTIDE SEQUENCE [LARGE SCALE GENOMIC DNA]</scope>
    <source>
        <strain evidence="2">DSM 21768</strain>
    </source>
</reference>
<dbReference type="Gene3D" id="3.30.1380.10">
    <property type="match status" value="1"/>
</dbReference>
<evidence type="ECO:0000313" key="1">
    <source>
        <dbReference type="EMBL" id="SIR90034.1"/>
    </source>
</evidence>
<dbReference type="AlphaFoldDB" id="A0A1N7EPQ1"/>
<dbReference type="Proteomes" id="UP000187495">
    <property type="component" value="Unassembled WGS sequence"/>
</dbReference>
<gene>
    <name evidence="1" type="ORF">SAMN02745664_10690</name>
</gene>